<dbReference type="Gene3D" id="1.10.286.10">
    <property type="match status" value="1"/>
</dbReference>
<feature type="binding site" evidence="11">
    <location>
        <position position="392"/>
    </location>
    <ligand>
        <name>Zn(2+)</name>
        <dbReference type="ChEBI" id="CHEBI:29105"/>
        <note>catalytic</note>
    </ligand>
</feature>
<dbReference type="InterPro" id="IPR036144">
    <property type="entry name" value="RibA-like_sf"/>
</dbReference>
<keyword evidence="3 11" id="KW-0686">Riboflavin biosynthesis</keyword>
<dbReference type="GO" id="GO:0003935">
    <property type="term" value="F:GTP cyclohydrolase II activity"/>
    <property type="evidence" value="ECO:0007669"/>
    <property type="project" value="UniProtKB-UniRule"/>
</dbReference>
<feature type="binding site" evidence="11">
    <location>
        <position position="492"/>
    </location>
    <ligand>
        <name>GTP</name>
        <dbReference type="ChEBI" id="CHEBI:37565"/>
    </ligand>
</feature>
<dbReference type="GO" id="GO:0005525">
    <property type="term" value="F:GTP binding"/>
    <property type="evidence" value="ECO:0007669"/>
    <property type="project" value="UniProtKB-KW"/>
</dbReference>
<dbReference type="InterPro" id="IPR000926">
    <property type="entry name" value="RibA"/>
</dbReference>
<keyword evidence="6 11" id="KW-0378">Hydrolase</keyword>
<comment type="catalytic activity">
    <reaction evidence="10 11">
        <text>GTP + 4 H2O = 2,5-diamino-6-hydroxy-4-(5-phosphoribosylamino)-pyrimidine + formate + 2 phosphate + 3 H(+)</text>
        <dbReference type="Rhea" id="RHEA:23704"/>
        <dbReference type="ChEBI" id="CHEBI:15377"/>
        <dbReference type="ChEBI" id="CHEBI:15378"/>
        <dbReference type="ChEBI" id="CHEBI:15740"/>
        <dbReference type="ChEBI" id="CHEBI:37565"/>
        <dbReference type="ChEBI" id="CHEBI:43474"/>
        <dbReference type="ChEBI" id="CHEBI:58614"/>
        <dbReference type="EC" id="3.5.4.25"/>
    </reaction>
</comment>
<dbReference type="PANTHER" id="PTHR21327:SF18">
    <property type="entry name" value="3,4-DIHYDROXY-2-BUTANONE 4-PHOSPHATE SYNTHASE"/>
    <property type="match status" value="1"/>
</dbReference>
<dbReference type="Pfam" id="PF00925">
    <property type="entry name" value="GTP_cyclohydro2"/>
    <property type="match status" value="1"/>
</dbReference>
<dbReference type="FunFam" id="3.40.50.10990:FF:000001">
    <property type="entry name" value="Riboflavin biosynthesis protein RibBA"/>
    <property type="match status" value="1"/>
</dbReference>
<dbReference type="PANTHER" id="PTHR21327">
    <property type="entry name" value="GTP CYCLOHYDROLASE II-RELATED"/>
    <property type="match status" value="1"/>
</dbReference>
<protein>
    <recommendedName>
        <fullName evidence="11">GTP cyclohydrolase-2</fullName>
        <ecNumber evidence="11">3.5.4.25</ecNumber>
    </recommendedName>
    <alternativeName>
        <fullName evidence="11">GTP cyclohydrolase II</fullName>
    </alternativeName>
</protein>
<comment type="cofactor">
    <cofactor evidence="11">
        <name>Zn(2+)</name>
        <dbReference type="ChEBI" id="CHEBI:29105"/>
    </cofactor>
    <text evidence="11">Binds 1 zinc ion per subunit.</text>
</comment>
<feature type="binding site" evidence="11">
    <location>
        <position position="452"/>
    </location>
    <ligand>
        <name>GTP</name>
        <dbReference type="ChEBI" id="CHEBI:37565"/>
    </ligand>
</feature>
<proteinExistence type="inferred from homology"/>
<evidence type="ECO:0000313" key="16">
    <source>
        <dbReference type="Proteomes" id="UP000270261"/>
    </source>
</evidence>
<comment type="function">
    <text evidence="9 11">Catalyzes the conversion of GTP to 2,5-diamino-6-ribosylamino-4(3H)-pyrimidinone 5'-phosphate (DARP), formate and pyrophosphate.</text>
</comment>
<comment type="similarity">
    <text evidence="2">In the N-terminal section; belongs to the DHBP synthase family.</text>
</comment>
<dbReference type="GO" id="GO:0005829">
    <property type="term" value="C:cytosol"/>
    <property type="evidence" value="ECO:0007669"/>
    <property type="project" value="TreeGrafter"/>
</dbReference>
<comment type="caution">
    <text evidence="15">The sequence shown here is derived from an EMBL/GenBank/DDBJ whole genome shotgun (WGS) entry which is preliminary data.</text>
</comment>
<dbReference type="InterPro" id="IPR032677">
    <property type="entry name" value="GTP_cyclohydro_II"/>
</dbReference>
<evidence type="ECO:0000256" key="10">
    <source>
        <dbReference type="ARBA" id="ARBA00049295"/>
    </source>
</evidence>
<dbReference type="NCBIfam" id="TIGR00505">
    <property type="entry name" value="ribA"/>
    <property type="match status" value="1"/>
</dbReference>
<keyword evidence="7 11" id="KW-0862">Zinc</keyword>
<evidence type="ECO:0000256" key="4">
    <source>
        <dbReference type="ARBA" id="ARBA00022723"/>
    </source>
</evidence>
<feature type="binding site" evidence="11">
    <location>
        <begin position="430"/>
        <end position="432"/>
    </location>
    <ligand>
        <name>GTP</name>
        <dbReference type="ChEBI" id="CHEBI:37565"/>
    </ligand>
</feature>
<feature type="region of interest" description="Disordered" evidence="12">
    <location>
        <begin position="542"/>
        <end position="577"/>
    </location>
</feature>
<feature type="binding site" evidence="11">
    <location>
        <position position="405"/>
    </location>
    <ligand>
        <name>Zn(2+)</name>
        <dbReference type="ChEBI" id="CHEBI:29105"/>
        <note>catalytic</note>
    </ligand>
</feature>
<dbReference type="GO" id="GO:0009231">
    <property type="term" value="P:riboflavin biosynthetic process"/>
    <property type="evidence" value="ECO:0007669"/>
    <property type="project" value="UniProtKB-UniRule"/>
</dbReference>
<feature type="compositionally biased region" description="Low complexity" evidence="12">
    <location>
        <begin position="542"/>
        <end position="555"/>
    </location>
</feature>
<comment type="pathway">
    <text evidence="1 11">Cofactor biosynthesis; riboflavin biosynthesis; 5-amino-6-(D-ribitylamino)uracil from GTP: step 1/4.</text>
</comment>
<name>A0A426FQH5_9BURK</name>
<feature type="domain" description="GTP cyclohydrolase I" evidence="14">
    <location>
        <begin position="642"/>
        <end position="819"/>
    </location>
</feature>
<dbReference type="Proteomes" id="UP000270261">
    <property type="component" value="Unassembled WGS sequence"/>
</dbReference>
<dbReference type="NCBIfam" id="NF001591">
    <property type="entry name" value="PRK00393.1"/>
    <property type="match status" value="1"/>
</dbReference>
<feature type="active site" description="Proton acceptor" evidence="11">
    <location>
        <position position="464"/>
    </location>
</feature>
<comment type="similarity">
    <text evidence="11">Belongs to the GTP cyclohydrolase II family.</text>
</comment>
<dbReference type="CDD" id="cd00641">
    <property type="entry name" value="GTP_cyclohydro2"/>
    <property type="match status" value="1"/>
</dbReference>
<evidence type="ECO:0000256" key="12">
    <source>
        <dbReference type="SAM" id="MobiDB-lite"/>
    </source>
</evidence>
<dbReference type="SUPFAM" id="SSF142695">
    <property type="entry name" value="RibA-like"/>
    <property type="match status" value="1"/>
</dbReference>
<keyword evidence="8 11" id="KW-0342">GTP-binding</keyword>
<evidence type="ECO:0000256" key="2">
    <source>
        <dbReference type="ARBA" id="ARBA00005520"/>
    </source>
</evidence>
<evidence type="ECO:0000313" key="15">
    <source>
        <dbReference type="EMBL" id="RRN44884.1"/>
    </source>
</evidence>
<accession>A0A426FQH5</accession>
<dbReference type="Gene3D" id="3.30.1130.10">
    <property type="match status" value="1"/>
</dbReference>
<evidence type="ECO:0000256" key="3">
    <source>
        <dbReference type="ARBA" id="ARBA00022619"/>
    </source>
</evidence>
<sequence>MHTDTTSLWPDWQRQSLSIVVDRALTELRRGRPVLMQSQPGKRPLMPGYHGCTPSGADNGWHPDLAESWLFVPVETLTPDMLRLIEEVSRCKCLLLSAQRVAALLALREKSSDVQPGAGKTAVSAAERVAQGQLCAFELPGPREYQSVAGREALASILGLSLRSDAPGQTGMQVSGEVPAEDYLHVLREAAGLAPATWFEVPPFVRRALDAGMRPPAENGSATAVAAILCDRSLVASPPVMMSEAAIALAREARLAPALVAVRIQTAGKAVDALYAVRSQTYRDQQQAEKPADQQAILGAWLQSLLPVDPAQVLQYVSDRPAHLEEISDAPVPLERIVDGPSGAHAPGTVPIGSRFVVFREKNTDFEHVAVIVGDPDFNGPDPVRVRLHSSCLTGDLFGSLRCDCGDQLRGTVQRLAREGGGIILYLSQEGRGIGIANKLRAYRLQDAGQDTLDANQSLGFRMDERHFEVAAAMLKSLGCTRIQLLTNNPAKIESLRAAGIDVVEREPVKGEVNPHNQQYLVTKMKRAGHLFERSELRLPDRPAAASLPADAARLGDAARPDDAARSGEAARSEGLVHPRDAALQAGGVAVPASASSDAGFTPSRAIRARILQAGQRFHANDNIAAFIRDDELALLQDEVAERMQALLESLVIDTESDHNTQDTARRVAKMYLNEVFAGRYRAAPDMTEFPNVEKLNELLVVGPITVRSACSHHFCPIMGRLWVGVLPNADSNLIGLSKYARLADWIMSRPQIQEEAVKTLADELERRLAPDGLAVIMKADHFCMHWRGVKDESQMTSSVMRGAFLRNSSLRRELLSLIADMGKG</sequence>
<dbReference type="HAMAP" id="MF_00179">
    <property type="entry name" value="RibA"/>
    <property type="match status" value="1"/>
</dbReference>
<feature type="domain" description="GTP cyclohydrolase II" evidence="13">
    <location>
        <begin position="355"/>
        <end position="507"/>
    </location>
</feature>
<feature type="active site" description="Nucleophile" evidence="11">
    <location>
        <position position="466"/>
    </location>
</feature>
<dbReference type="Pfam" id="PF01227">
    <property type="entry name" value="GTP_cyclohydroI"/>
    <property type="match status" value="1"/>
</dbReference>
<feature type="binding site" evidence="11">
    <location>
        <position position="403"/>
    </location>
    <ligand>
        <name>Zn(2+)</name>
        <dbReference type="ChEBI" id="CHEBI:29105"/>
        <note>catalytic</note>
    </ligand>
</feature>
<keyword evidence="16" id="KW-1185">Reference proteome</keyword>
<feature type="binding site" evidence="11">
    <location>
        <position position="408"/>
    </location>
    <ligand>
        <name>GTP</name>
        <dbReference type="ChEBI" id="CHEBI:37565"/>
    </ligand>
</feature>
<gene>
    <name evidence="11 15" type="primary">ribA</name>
    <name evidence="15" type="ORF">EHV23_00950</name>
</gene>
<keyword evidence="5 11" id="KW-0547">Nucleotide-binding</keyword>
<evidence type="ECO:0000259" key="13">
    <source>
        <dbReference type="Pfam" id="PF00925"/>
    </source>
</evidence>
<dbReference type="UniPathway" id="UPA00275">
    <property type="reaction ID" value="UER00400"/>
</dbReference>
<dbReference type="Gene3D" id="3.40.50.10990">
    <property type="entry name" value="GTP cyclohydrolase II"/>
    <property type="match status" value="1"/>
</dbReference>
<evidence type="ECO:0000256" key="5">
    <source>
        <dbReference type="ARBA" id="ARBA00022741"/>
    </source>
</evidence>
<dbReference type="GO" id="GO:0008270">
    <property type="term" value="F:zinc ion binding"/>
    <property type="evidence" value="ECO:0007669"/>
    <property type="project" value="UniProtKB-UniRule"/>
</dbReference>
<dbReference type="AlphaFoldDB" id="A0A426FQH5"/>
<evidence type="ECO:0000259" key="14">
    <source>
        <dbReference type="Pfam" id="PF01227"/>
    </source>
</evidence>
<dbReference type="InterPro" id="IPR020602">
    <property type="entry name" value="GTP_CycHdrlase_I_dom"/>
</dbReference>
<evidence type="ECO:0000256" key="7">
    <source>
        <dbReference type="ARBA" id="ARBA00022833"/>
    </source>
</evidence>
<reference evidence="15 16" key="1">
    <citation type="submission" date="2018-11" db="EMBL/GenBank/DDBJ databases">
        <title>Genome sequencing of Lautropia sp. KCOM 2505 (= ChDC F240).</title>
        <authorList>
            <person name="Kook J.-K."/>
            <person name="Park S.-N."/>
            <person name="Lim Y.K."/>
        </authorList>
    </citation>
    <scope>NUCLEOTIDE SEQUENCE [LARGE SCALE GENOMIC DNA]</scope>
    <source>
        <strain evidence="15 16">KCOM 2505</strain>
    </source>
</reference>
<feature type="compositionally biased region" description="Basic and acidic residues" evidence="12">
    <location>
        <begin position="557"/>
        <end position="577"/>
    </location>
</feature>
<dbReference type="EMBL" id="RRUE01000001">
    <property type="protein sequence ID" value="RRN44884.1"/>
    <property type="molecule type" value="Genomic_DNA"/>
</dbReference>
<feature type="binding site" evidence="11">
    <location>
        <begin position="387"/>
        <end position="391"/>
    </location>
    <ligand>
        <name>GTP</name>
        <dbReference type="ChEBI" id="CHEBI:37565"/>
    </ligand>
</feature>
<dbReference type="EC" id="3.5.4.25" evidence="11"/>
<dbReference type="SUPFAM" id="SSF55620">
    <property type="entry name" value="Tetrahydrobiopterin biosynthesis enzymes-like"/>
    <property type="match status" value="1"/>
</dbReference>
<dbReference type="InterPro" id="IPR043134">
    <property type="entry name" value="GTP-CH-I_N"/>
</dbReference>
<dbReference type="UniPathway" id="UPA00848">
    <property type="reaction ID" value="UER00151"/>
</dbReference>
<dbReference type="InterPro" id="IPR043133">
    <property type="entry name" value="GTP-CH-I_C/QueF"/>
</dbReference>
<evidence type="ECO:0000256" key="6">
    <source>
        <dbReference type="ARBA" id="ARBA00022801"/>
    </source>
</evidence>
<organism evidence="15 16">
    <name type="scientific">Lautropia dentalis</name>
    <dbReference type="NCBI Taxonomy" id="2490857"/>
    <lineage>
        <taxon>Bacteria</taxon>
        <taxon>Pseudomonadati</taxon>
        <taxon>Pseudomonadota</taxon>
        <taxon>Betaproteobacteria</taxon>
        <taxon>Burkholderiales</taxon>
        <taxon>Burkholderiaceae</taxon>
        <taxon>Lautropia</taxon>
    </lineage>
</organism>
<evidence type="ECO:0000256" key="11">
    <source>
        <dbReference type="HAMAP-Rule" id="MF_00179"/>
    </source>
</evidence>
<feature type="binding site" evidence="11">
    <location>
        <position position="487"/>
    </location>
    <ligand>
        <name>GTP</name>
        <dbReference type="ChEBI" id="CHEBI:37565"/>
    </ligand>
</feature>
<evidence type="ECO:0000256" key="1">
    <source>
        <dbReference type="ARBA" id="ARBA00004853"/>
    </source>
</evidence>
<keyword evidence="4 11" id="KW-0479">Metal-binding</keyword>
<evidence type="ECO:0000256" key="9">
    <source>
        <dbReference type="ARBA" id="ARBA00043932"/>
    </source>
</evidence>
<evidence type="ECO:0000256" key="8">
    <source>
        <dbReference type="ARBA" id="ARBA00023134"/>
    </source>
</evidence>